<dbReference type="InterPro" id="IPR011604">
    <property type="entry name" value="PDDEXK-like_dom_sf"/>
</dbReference>
<dbReference type="InterPro" id="IPR011335">
    <property type="entry name" value="Restrct_endonuc-II-like"/>
</dbReference>
<gene>
    <name evidence="3" type="ORF">PCOR1329_LOCUS52141</name>
</gene>
<accession>A0ABN9UVY8</accession>
<evidence type="ECO:0000313" key="4">
    <source>
        <dbReference type="Proteomes" id="UP001189429"/>
    </source>
</evidence>
<evidence type="ECO:0000313" key="3">
    <source>
        <dbReference type="EMBL" id="CAK0864188.1"/>
    </source>
</evidence>
<dbReference type="Gene3D" id="3.90.320.10">
    <property type="match status" value="1"/>
</dbReference>
<feature type="domain" description="YqaJ viral recombinase" evidence="2">
    <location>
        <begin position="80"/>
        <end position="218"/>
    </location>
</feature>
<feature type="region of interest" description="Disordered" evidence="1">
    <location>
        <begin position="1"/>
        <end position="39"/>
    </location>
</feature>
<feature type="compositionally biased region" description="Basic residues" evidence="1">
    <location>
        <begin position="287"/>
        <end position="297"/>
    </location>
</feature>
<dbReference type="EMBL" id="CAUYUJ010016339">
    <property type="protein sequence ID" value="CAK0864188.1"/>
    <property type="molecule type" value="Genomic_DNA"/>
</dbReference>
<keyword evidence="4" id="KW-1185">Reference proteome</keyword>
<proteinExistence type="predicted"/>
<dbReference type="InterPro" id="IPR051703">
    <property type="entry name" value="NF-kappa-B_Signaling_Reg"/>
</dbReference>
<protein>
    <recommendedName>
        <fullName evidence="2">YqaJ viral recombinase domain-containing protein</fullName>
    </recommendedName>
</protein>
<evidence type="ECO:0000259" key="2">
    <source>
        <dbReference type="Pfam" id="PF09588"/>
    </source>
</evidence>
<sequence>MAGLGRPSRFAALLDSDGEAAGGGPPPCGVGEPQDEAGAEGELERLAAEAVAALEVGGDGVERMLRVPQRHPDGRAHEAWLQARRHRLTASRFAAACGAPGARAGRGATAQEMLDMPEADPGQALLFGVQAEADARQEYLAQRRAELAPLAVEVQEVGLCVWREEPWLAGSPDGVCWEGGEPAGLLEVKTARRWQGKFDADLPVEWTYQVQGCMRIASAALGVDLSWCDLFLWTPGRSERRRVSFDAQLWEELMFPALRSFFFEWFLPRLARHERRERRERGAFPGRTRKRPKSRGTKIGERRRC</sequence>
<dbReference type="Pfam" id="PF09588">
    <property type="entry name" value="YqaJ"/>
    <property type="match status" value="1"/>
</dbReference>
<organism evidence="3 4">
    <name type="scientific">Prorocentrum cordatum</name>
    <dbReference type="NCBI Taxonomy" id="2364126"/>
    <lineage>
        <taxon>Eukaryota</taxon>
        <taxon>Sar</taxon>
        <taxon>Alveolata</taxon>
        <taxon>Dinophyceae</taxon>
        <taxon>Prorocentrales</taxon>
        <taxon>Prorocentraceae</taxon>
        <taxon>Prorocentrum</taxon>
    </lineage>
</organism>
<comment type="caution">
    <text evidence="3">The sequence shown here is derived from an EMBL/GenBank/DDBJ whole genome shotgun (WGS) entry which is preliminary data.</text>
</comment>
<name>A0ABN9UVY8_9DINO</name>
<dbReference type="SUPFAM" id="SSF52980">
    <property type="entry name" value="Restriction endonuclease-like"/>
    <property type="match status" value="1"/>
</dbReference>
<dbReference type="PANTHER" id="PTHR46609">
    <property type="entry name" value="EXONUCLEASE, PHAGE-TYPE/RECB, C-TERMINAL DOMAIN-CONTAINING PROTEIN"/>
    <property type="match status" value="1"/>
</dbReference>
<feature type="region of interest" description="Disordered" evidence="1">
    <location>
        <begin position="278"/>
        <end position="305"/>
    </location>
</feature>
<evidence type="ECO:0000256" key="1">
    <source>
        <dbReference type="SAM" id="MobiDB-lite"/>
    </source>
</evidence>
<dbReference type="Proteomes" id="UP001189429">
    <property type="component" value="Unassembled WGS sequence"/>
</dbReference>
<dbReference type="CDD" id="cd22343">
    <property type="entry name" value="PDDEXK_lambda_exonuclease-like"/>
    <property type="match status" value="1"/>
</dbReference>
<dbReference type="InterPro" id="IPR019080">
    <property type="entry name" value="YqaJ_viral_recombinase"/>
</dbReference>
<reference evidence="3" key="1">
    <citation type="submission" date="2023-10" db="EMBL/GenBank/DDBJ databases">
        <authorList>
            <person name="Chen Y."/>
            <person name="Shah S."/>
            <person name="Dougan E. K."/>
            <person name="Thang M."/>
            <person name="Chan C."/>
        </authorList>
    </citation>
    <scope>NUCLEOTIDE SEQUENCE [LARGE SCALE GENOMIC DNA]</scope>
</reference>
<dbReference type="PANTHER" id="PTHR46609:SF8">
    <property type="entry name" value="YQAJ VIRAL RECOMBINASE DOMAIN-CONTAINING PROTEIN"/>
    <property type="match status" value="1"/>
</dbReference>